<organism evidence="1 2">
    <name type="scientific">Pyropia yezoensis</name>
    <name type="common">Susabi-nori</name>
    <name type="synonym">Porphyra yezoensis</name>
    <dbReference type="NCBI Taxonomy" id="2788"/>
    <lineage>
        <taxon>Eukaryota</taxon>
        <taxon>Rhodophyta</taxon>
        <taxon>Bangiophyceae</taxon>
        <taxon>Bangiales</taxon>
        <taxon>Bangiaceae</taxon>
        <taxon>Pyropia</taxon>
    </lineage>
</organism>
<evidence type="ECO:0000313" key="2">
    <source>
        <dbReference type="Proteomes" id="UP000798662"/>
    </source>
</evidence>
<evidence type="ECO:0000313" key="1">
    <source>
        <dbReference type="EMBL" id="KAK1869259.1"/>
    </source>
</evidence>
<protein>
    <submittedName>
        <fullName evidence="1">Uncharacterized protein</fullName>
    </submittedName>
</protein>
<keyword evidence="2" id="KW-1185">Reference proteome</keyword>
<dbReference type="Proteomes" id="UP000798662">
    <property type="component" value="Chromosome 3"/>
</dbReference>
<gene>
    <name evidence="1" type="ORF">I4F81_011738</name>
</gene>
<dbReference type="EMBL" id="CM020620">
    <property type="protein sequence ID" value="KAK1869259.1"/>
    <property type="molecule type" value="Genomic_DNA"/>
</dbReference>
<name>A0ACC3CH54_PYRYE</name>
<proteinExistence type="predicted"/>
<accession>A0ACC3CH54</accession>
<sequence>MRVWLWARGGGGGSCRVVAARHQRTSTAQQSLGRQWTAWLCAWGFVAGLRDVGGCGRRRHSGVVQVALLAWRPVPLAVGRAGCGLRHWLHGREFAVFGADALLMCVSHALSWVSCLRLLAVSWCSWLDGTGTDLYGSRLIELLQEVAPGETLDADVEEFLQEHADEFVESVTLAACRLARHRKSKTLDARDVALHLSRSWSLRVPGYGDDPRPAGRGGSGAGGGLGGLAAAGGGAAGGGGGGAGGGAGGLTVEGVAAGHAARLAAVAKAAAAASKGGVGGAGGGK</sequence>
<comment type="caution">
    <text evidence="1">The sequence shown here is derived from an EMBL/GenBank/DDBJ whole genome shotgun (WGS) entry which is preliminary data.</text>
</comment>
<reference evidence="1" key="1">
    <citation type="submission" date="2019-11" db="EMBL/GenBank/DDBJ databases">
        <title>Nori genome reveals adaptations in red seaweeds to the harsh intertidal environment.</title>
        <authorList>
            <person name="Wang D."/>
            <person name="Mao Y."/>
        </authorList>
    </citation>
    <scope>NUCLEOTIDE SEQUENCE</scope>
    <source>
        <tissue evidence="1">Gametophyte</tissue>
    </source>
</reference>